<dbReference type="AlphaFoldDB" id="A0A4R6IG64"/>
<dbReference type="InterPro" id="IPR000182">
    <property type="entry name" value="GNAT_dom"/>
</dbReference>
<keyword evidence="2" id="KW-0687">Ribonucleoprotein</keyword>
<dbReference type="PROSITE" id="PS51186">
    <property type="entry name" value="GNAT"/>
    <property type="match status" value="1"/>
</dbReference>
<evidence type="ECO:0000313" key="3">
    <source>
        <dbReference type="Proteomes" id="UP000295499"/>
    </source>
</evidence>
<evidence type="ECO:0000313" key="2">
    <source>
        <dbReference type="EMBL" id="TDO20751.1"/>
    </source>
</evidence>
<dbReference type="Gene3D" id="3.40.630.30">
    <property type="match status" value="1"/>
</dbReference>
<dbReference type="GO" id="GO:0016747">
    <property type="term" value="F:acyltransferase activity, transferring groups other than amino-acyl groups"/>
    <property type="evidence" value="ECO:0007669"/>
    <property type="project" value="InterPro"/>
</dbReference>
<sequence length="171" mass="19937">MVIRKSTLNDIVEIFAIYDLATAYQKTVNNKSWKGFERSQVEREIVEGRHFIIREDQEIAATFLITHDDPIIWKDANEDSAIYLHRIATNPEFRGRSYVKKIVAWAKAYANEHGQQFIRLDTHSGNERINAYYSSCGFTYKGISEIEWTTDLPEHYKEGSFSLFEIQVPHS</sequence>
<dbReference type="Pfam" id="PF00583">
    <property type="entry name" value="Acetyltransf_1"/>
    <property type="match status" value="1"/>
</dbReference>
<keyword evidence="3" id="KW-1185">Reference proteome</keyword>
<dbReference type="EMBL" id="SNWM01000004">
    <property type="protein sequence ID" value="TDO20751.1"/>
    <property type="molecule type" value="Genomic_DNA"/>
</dbReference>
<dbReference type="Proteomes" id="UP000295499">
    <property type="component" value="Unassembled WGS sequence"/>
</dbReference>
<keyword evidence="2" id="KW-0689">Ribosomal protein</keyword>
<dbReference type="RefSeq" id="WP_133557495.1">
    <property type="nucleotide sequence ID" value="NZ_SNWM01000004.1"/>
</dbReference>
<reference evidence="2 3" key="1">
    <citation type="submission" date="2019-03" db="EMBL/GenBank/DDBJ databases">
        <title>Genomic Encyclopedia of Archaeal and Bacterial Type Strains, Phase II (KMG-II): from individual species to whole genera.</title>
        <authorList>
            <person name="Goeker M."/>
        </authorList>
    </citation>
    <scope>NUCLEOTIDE SEQUENCE [LARGE SCALE GENOMIC DNA]</scope>
    <source>
        <strain evidence="2 3">DSM 19034</strain>
    </source>
</reference>
<accession>A0A4R6IG64</accession>
<name>A0A4R6IG64_9SPHI</name>
<organism evidence="2 3">
    <name type="scientific">Pedobacter duraquae</name>
    <dbReference type="NCBI Taxonomy" id="425511"/>
    <lineage>
        <taxon>Bacteria</taxon>
        <taxon>Pseudomonadati</taxon>
        <taxon>Bacteroidota</taxon>
        <taxon>Sphingobacteriia</taxon>
        <taxon>Sphingobacteriales</taxon>
        <taxon>Sphingobacteriaceae</taxon>
        <taxon>Pedobacter</taxon>
    </lineage>
</organism>
<gene>
    <name evidence="2" type="ORF">CLV32_3385</name>
</gene>
<dbReference type="CDD" id="cd04301">
    <property type="entry name" value="NAT_SF"/>
    <property type="match status" value="1"/>
</dbReference>
<comment type="caution">
    <text evidence="2">The sequence shown here is derived from an EMBL/GenBank/DDBJ whole genome shotgun (WGS) entry which is preliminary data.</text>
</comment>
<dbReference type="OrthoDB" id="758560at2"/>
<feature type="domain" description="N-acetyltransferase" evidence="1">
    <location>
        <begin position="1"/>
        <end position="159"/>
    </location>
</feature>
<dbReference type="SUPFAM" id="SSF55729">
    <property type="entry name" value="Acyl-CoA N-acyltransferases (Nat)"/>
    <property type="match status" value="1"/>
</dbReference>
<dbReference type="GO" id="GO:0005840">
    <property type="term" value="C:ribosome"/>
    <property type="evidence" value="ECO:0007669"/>
    <property type="project" value="UniProtKB-KW"/>
</dbReference>
<evidence type="ECO:0000259" key="1">
    <source>
        <dbReference type="PROSITE" id="PS51186"/>
    </source>
</evidence>
<protein>
    <submittedName>
        <fullName evidence="2">Ribosomal protein S18 acetylase RimI-like enzyme</fullName>
    </submittedName>
</protein>
<dbReference type="InterPro" id="IPR016181">
    <property type="entry name" value="Acyl_CoA_acyltransferase"/>
</dbReference>
<proteinExistence type="predicted"/>